<evidence type="ECO:0000256" key="1">
    <source>
        <dbReference type="SAM" id="MobiDB-lite"/>
    </source>
</evidence>
<organism evidence="2 3">
    <name type="scientific">Araneus ventricosus</name>
    <name type="common">Orbweaver spider</name>
    <name type="synonym">Epeira ventricosa</name>
    <dbReference type="NCBI Taxonomy" id="182803"/>
    <lineage>
        <taxon>Eukaryota</taxon>
        <taxon>Metazoa</taxon>
        <taxon>Ecdysozoa</taxon>
        <taxon>Arthropoda</taxon>
        <taxon>Chelicerata</taxon>
        <taxon>Arachnida</taxon>
        <taxon>Araneae</taxon>
        <taxon>Araneomorphae</taxon>
        <taxon>Entelegynae</taxon>
        <taxon>Araneoidea</taxon>
        <taxon>Araneidae</taxon>
        <taxon>Araneus</taxon>
    </lineage>
</organism>
<feature type="compositionally biased region" description="Polar residues" evidence="1">
    <location>
        <begin position="54"/>
        <end position="78"/>
    </location>
</feature>
<name>A0A4Y2AU74_ARAVE</name>
<reference evidence="2 3" key="1">
    <citation type="journal article" date="2019" name="Sci. Rep.">
        <title>Orb-weaving spider Araneus ventricosus genome elucidates the spidroin gene catalogue.</title>
        <authorList>
            <person name="Kono N."/>
            <person name="Nakamura H."/>
            <person name="Ohtoshi R."/>
            <person name="Moran D.A.P."/>
            <person name="Shinohara A."/>
            <person name="Yoshida Y."/>
            <person name="Fujiwara M."/>
            <person name="Mori M."/>
            <person name="Tomita M."/>
            <person name="Arakawa K."/>
        </authorList>
    </citation>
    <scope>NUCLEOTIDE SEQUENCE [LARGE SCALE GENOMIC DNA]</scope>
</reference>
<dbReference type="Proteomes" id="UP000499080">
    <property type="component" value="Unassembled WGS sequence"/>
</dbReference>
<protein>
    <submittedName>
        <fullName evidence="2">Uncharacterized protein</fullName>
    </submittedName>
</protein>
<gene>
    <name evidence="2" type="ORF">AVEN_106337_1</name>
</gene>
<dbReference type="AlphaFoldDB" id="A0A4Y2AU74"/>
<proteinExistence type="predicted"/>
<dbReference type="EMBL" id="BGPR01000030">
    <property type="protein sequence ID" value="GBL82809.1"/>
    <property type="molecule type" value="Genomic_DNA"/>
</dbReference>
<accession>A0A4Y2AU74</accession>
<comment type="caution">
    <text evidence="2">The sequence shown here is derived from an EMBL/GenBank/DDBJ whole genome shotgun (WGS) entry which is preliminary data.</text>
</comment>
<keyword evidence="3" id="KW-1185">Reference proteome</keyword>
<sequence>MIDQCSCGGTGTVLHYATESALSVSWHMRRPAPNFEEVWLKRVVNNLVSRQKNSFESSGLPTLQLSSELNQQATNDHTSTPRKKEH</sequence>
<evidence type="ECO:0000313" key="2">
    <source>
        <dbReference type="EMBL" id="GBL82809.1"/>
    </source>
</evidence>
<feature type="region of interest" description="Disordered" evidence="1">
    <location>
        <begin position="54"/>
        <end position="86"/>
    </location>
</feature>
<evidence type="ECO:0000313" key="3">
    <source>
        <dbReference type="Proteomes" id="UP000499080"/>
    </source>
</evidence>